<reference evidence="4" key="1">
    <citation type="submission" date="2018-05" db="EMBL/GenBank/DDBJ databases">
        <authorList>
            <person name="Lanie J.A."/>
            <person name="Ng W.-L."/>
            <person name="Kazmierczak K.M."/>
            <person name="Andrzejewski T.M."/>
            <person name="Davidsen T.M."/>
            <person name="Wayne K.J."/>
            <person name="Tettelin H."/>
            <person name="Glass J.I."/>
            <person name="Rusch D."/>
            <person name="Podicherti R."/>
            <person name="Tsui H.-C.T."/>
            <person name="Winkler M.E."/>
        </authorList>
    </citation>
    <scope>NUCLEOTIDE SEQUENCE</scope>
</reference>
<gene>
    <name evidence="4" type="ORF">METZ01_LOCUS404877</name>
</gene>
<dbReference type="Gene3D" id="3.30.870.10">
    <property type="entry name" value="Endonuclease Chain A"/>
    <property type="match status" value="1"/>
</dbReference>
<name>A0A382VZU0_9ZZZZ</name>
<dbReference type="Gene3D" id="3.40.50.300">
    <property type="entry name" value="P-loop containing nucleotide triphosphate hydrolases"/>
    <property type="match status" value="1"/>
</dbReference>
<dbReference type="InterPro" id="IPR025202">
    <property type="entry name" value="PLD-like_dom"/>
</dbReference>
<feature type="non-terminal residue" evidence="4">
    <location>
        <position position="1"/>
    </location>
</feature>
<proteinExistence type="predicted"/>
<feature type="non-terminal residue" evidence="4">
    <location>
        <position position="252"/>
    </location>
</feature>
<feature type="domain" description="Phospholipase D-like" evidence="3">
    <location>
        <begin position="19"/>
        <end position="147"/>
    </location>
</feature>
<feature type="coiled-coil region" evidence="1">
    <location>
        <begin position="165"/>
        <end position="192"/>
    </location>
</feature>
<sequence length="252" mass="28812">MESRLIDIPNEQLDEIINDYIDKSSEIVIVVSFVFEKGLSLIFEKLKKFLSNNRLTIITSNYLQSTEPKALRKLLELKSMGAKIYMFDSIKSNQSFHIKSYYFKNSSTNFSKCIVGSSNVSFSAFKKSYEFNVEIENEVFAKNFAKKTAVILENHFTLELNEEVIQKYELIYEEKNNLILNAEEKMEKTSSKDFTLDMEVIPYTEPNIVQKDALEILSSDRELGKNKGLVVMATGLGKTILSALDVASFKPN</sequence>
<evidence type="ECO:0000313" key="4">
    <source>
        <dbReference type="EMBL" id="SVD52023.1"/>
    </source>
</evidence>
<evidence type="ECO:0000259" key="2">
    <source>
        <dbReference type="Pfam" id="PF04851"/>
    </source>
</evidence>
<dbReference type="Pfam" id="PF13091">
    <property type="entry name" value="PLDc_2"/>
    <property type="match status" value="1"/>
</dbReference>
<dbReference type="GO" id="GO:0005524">
    <property type="term" value="F:ATP binding"/>
    <property type="evidence" value="ECO:0007669"/>
    <property type="project" value="InterPro"/>
</dbReference>
<dbReference type="SUPFAM" id="SSF52540">
    <property type="entry name" value="P-loop containing nucleoside triphosphate hydrolases"/>
    <property type="match status" value="1"/>
</dbReference>
<keyword evidence="1" id="KW-0175">Coiled coil</keyword>
<dbReference type="GO" id="GO:0016787">
    <property type="term" value="F:hydrolase activity"/>
    <property type="evidence" value="ECO:0007669"/>
    <property type="project" value="InterPro"/>
</dbReference>
<dbReference type="AlphaFoldDB" id="A0A382VZU0"/>
<feature type="domain" description="Helicase/UvrB N-terminal" evidence="2">
    <location>
        <begin position="206"/>
        <end position="250"/>
    </location>
</feature>
<dbReference type="SUPFAM" id="SSF56024">
    <property type="entry name" value="Phospholipase D/nuclease"/>
    <property type="match status" value="1"/>
</dbReference>
<protein>
    <submittedName>
        <fullName evidence="4">Uncharacterized protein</fullName>
    </submittedName>
</protein>
<dbReference type="EMBL" id="UINC01155901">
    <property type="protein sequence ID" value="SVD52023.1"/>
    <property type="molecule type" value="Genomic_DNA"/>
</dbReference>
<dbReference type="GO" id="GO:0003677">
    <property type="term" value="F:DNA binding"/>
    <property type="evidence" value="ECO:0007669"/>
    <property type="project" value="InterPro"/>
</dbReference>
<accession>A0A382VZU0</accession>
<dbReference type="InterPro" id="IPR006935">
    <property type="entry name" value="Helicase/UvrB_N"/>
</dbReference>
<dbReference type="InterPro" id="IPR027417">
    <property type="entry name" value="P-loop_NTPase"/>
</dbReference>
<evidence type="ECO:0000256" key="1">
    <source>
        <dbReference type="SAM" id="Coils"/>
    </source>
</evidence>
<organism evidence="4">
    <name type="scientific">marine metagenome</name>
    <dbReference type="NCBI Taxonomy" id="408172"/>
    <lineage>
        <taxon>unclassified sequences</taxon>
        <taxon>metagenomes</taxon>
        <taxon>ecological metagenomes</taxon>
    </lineage>
</organism>
<evidence type="ECO:0000259" key="3">
    <source>
        <dbReference type="Pfam" id="PF13091"/>
    </source>
</evidence>
<dbReference type="Pfam" id="PF04851">
    <property type="entry name" value="ResIII"/>
    <property type="match status" value="1"/>
</dbReference>